<accession>A0A4S9NGC5</accession>
<reference evidence="1 2" key="1">
    <citation type="submission" date="2018-10" db="EMBL/GenBank/DDBJ databases">
        <title>Fifty Aureobasidium pullulans genomes reveal a recombining polyextremotolerant generalist.</title>
        <authorList>
            <person name="Gostincar C."/>
            <person name="Turk M."/>
            <person name="Zajc J."/>
            <person name="Gunde-Cimerman N."/>
        </authorList>
    </citation>
    <scope>NUCLEOTIDE SEQUENCE [LARGE SCALE GENOMIC DNA]</scope>
    <source>
        <strain evidence="1 2">EXF-11318</strain>
    </source>
</reference>
<proteinExistence type="predicted"/>
<name>A0A4S9NGC5_AURPU</name>
<comment type="caution">
    <text evidence="1">The sequence shown here is derived from an EMBL/GenBank/DDBJ whole genome shotgun (WGS) entry which is preliminary data.</text>
</comment>
<organism evidence="1 2">
    <name type="scientific">Aureobasidium pullulans</name>
    <name type="common">Black yeast</name>
    <name type="synonym">Pullularia pullulans</name>
    <dbReference type="NCBI Taxonomy" id="5580"/>
    <lineage>
        <taxon>Eukaryota</taxon>
        <taxon>Fungi</taxon>
        <taxon>Dikarya</taxon>
        <taxon>Ascomycota</taxon>
        <taxon>Pezizomycotina</taxon>
        <taxon>Dothideomycetes</taxon>
        <taxon>Dothideomycetidae</taxon>
        <taxon>Dothideales</taxon>
        <taxon>Saccotheciaceae</taxon>
        <taxon>Aureobasidium</taxon>
    </lineage>
</organism>
<dbReference type="AlphaFoldDB" id="A0A4S9NGC5"/>
<protein>
    <submittedName>
        <fullName evidence="1">Uncharacterized protein</fullName>
    </submittedName>
</protein>
<evidence type="ECO:0000313" key="1">
    <source>
        <dbReference type="EMBL" id="THW12684.1"/>
    </source>
</evidence>
<sequence length="109" mass="12295">MGNALSRRCFGCAGSIFWQQRTRPLVFGRRLETHKTKRLLPTTFSELITQVTQPPGGSALRVLETYNLPSIKAWARIIDRVGAALVCRDLDQAIDFLSAPCNCLTYRRI</sequence>
<dbReference type="EMBL" id="QZAJ01000268">
    <property type="protein sequence ID" value="THW12684.1"/>
    <property type="molecule type" value="Genomic_DNA"/>
</dbReference>
<dbReference type="Proteomes" id="UP000308014">
    <property type="component" value="Unassembled WGS sequence"/>
</dbReference>
<evidence type="ECO:0000313" key="2">
    <source>
        <dbReference type="Proteomes" id="UP000308014"/>
    </source>
</evidence>
<gene>
    <name evidence="1" type="ORF">D6D24_06459</name>
</gene>